<keyword evidence="2" id="KW-0813">Transport</keyword>
<dbReference type="GO" id="GO:0005634">
    <property type="term" value="C:nucleus"/>
    <property type="evidence" value="ECO:0007669"/>
    <property type="project" value="TreeGrafter"/>
</dbReference>
<dbReference type="EMBL" id="SNSC02000023">
    <property type="protein sequence ID" value="TID14297.1"/>
    <property type="molecule type" value="Genomic_DNA"/>
</dbReference>
<dbReference type="SUPFAM" id="SSF55724">
    <property type="entry name" value="Mog1p/PsbP-like"/>
    <property type="match status" value="1"/>
</dbReference>
<dbReference type="GO" id="GO:0006606">
    <property type="term" value="P:protein import into nucleus"/>
    <property type="evidence" value="ECO:0007669"/>
    <property type="project" value="TreeGrafter"/>
</dbReference>
<comment type="caution">
    <text evidence="4">The sequence shown here is derived from an EMBL/GenBank/DDBJ whole genome shotgun (WGS) entry which is preliminary data.</text>
</comment>
<keyword evidence="3" id="KW-0653">Protein transport</keyword>
<dbReference type="InterPro" id="IPR007681">
    <property type="entry name" value="Mog1"/>
</dbReference>
<name>A0A4Z1NFS9_9PEZI</name>
<evidence type="ECO:0000256" key="3">
    <source>
        <dbReference type="ARBA" id="ARBA00022927"/>
    </source>
</evidence>
<dbReference type="OrthoDB" id="10255285at2759"/>
<accession>A0A4Z1NFS9</accession>
<dbReference type="InterPro" id="IPR016123">
    <property type="entry name" value="Mog1/PsbP_a/b/a-sand"/>
</dbReference>
<evidence type="ECO:0000313" key="4">
    <source>
        <dbReference type="EMBL" id="TID14297.1"/>
    </source>
</evidence>
<dbReference type="Proteomes" id="UP000298493">
    <property type="component" value="Unassembled WGS sequence"/>
</dbReference>
<dbReference type="STRING" id="86259.A0A4Z1NFS9"/>
<dbReference type="Pfam" id="PF04603">
    <property type="entry name" value="Mog1"/>
    <property type="match status" value="1"/>
</dbReference>
<comment type="similarity">
    <text evidence="1">Belongs to the MOG1 family.</text>
</comment>
<proteinExistence type="inferred from homology"/>
<keyword evidence="5" id="KW-1185">Reference proteome</keyword>
<dbReference type="AlphaFoldDB" id="A0A4Z1NFS9"/>
<evidence type="ECO:0000313" key="5">
    <source>
        <dbReference type="Proteomes" id="UP000298493"/>
    </source>
</evidence>
<sequence length="192" mass="21354">MSSFKSTQLFGGALVADLPSTFSDISTIRQVPDHQEIYLDPNGYTNVIIEVNQRVPAEDAGTDIDALKYHFKDIVATETDEVKFWSEDTASLTRMPDIPAFVLFGTTHPVEGDKKAKDDFTGILLILIRLEKQSTDILIAVNVPHIPGEYEKDAVALDQQKIGPHLEAGLAIRKHILESFEVKDWSLFAADE</sequence>
<evidence type="ECO:0000256" key="2">
    <source>
        <dbReference type="ARBA" id="ARBA00022448"/>
    </source>
</evidence>
<dbReference type="PANTHER" id="PTHR15837:SF0">
    <property type="entry name" value="RAN GUANINE NUCLEOTIDE RELEASE FACTOR"/>
    <property type="match status" value="1"/>
</dbReference>
<dbReference type="GO" id="GO:0005085">
    <property type="term" value="F:guanyl-nucleotide exchange factor activity"/>
    <property type="evidence" value="ECO:0007669"/>
    <property type="project" value="TreeGrafter"/>
</dbReference>
<dbReference type="GO" id="GO:0031267">
    <property type="term" value="F:small GTPase binding"/>
    <property type="evidence" value="ECO:0007669"/>
    <property type="project" value="TreeGrafter"/>
</dbReference>
<evidence type="ECO:0000256" key="1">
    <source>
        <dbReference type="ARBA" id="ARBA00010307"/>
    </source>
</evidence>
<dbReference type="PANTHER" id="PTHR15837">
    <property type="entry name" value="RAN GUANINE NUCLEOTIDE RELEASE FACTOR"/>
    <property type="match status" value="1"/>
</dbReference>
<dbReference type="Gene3D" id="3.40.1000.10">
    <property type="entry name" value="Mog1/PsbP, alpha/beta/alpha sandwich"/>
    <property type="match status" value="1"/>
</dbReference>
<protein>
    <submittedName>
        <fullName evidence="4">Mog1p/PsbP-like protein</fullName>
    </submittedName>
</protein>
<organism evidence="4 5">
    <name type="scientific">Venturia nashicola</name>
    <dbReference type="NCBI Taxonomy" id="86259"/>
    <lineage>
        <taxon>Eukaryota</taxon>
        <taxon>Fungi</taxon>
        <taxon>Dikarya</taxon>
        <taxon>Ascomycota</taxon>
        <taxon>Pezizomycotina</taxon>
        <taxon>Dothideomycetes</taxon>
        <taxon>Pleosporomycetidae</taxon>
        <taxon>Venturiales</taxon>
        <taxon>Venturiaceae</taxon>
        <taxon>Venturia</taxon>
    </lineage>
</organism>
<gene>
    <name evidence="4" type="ORF">E6O75_ATG09376</name>
</gene>
<reference evidence="4 5" key="1">
    <citation type="submission" date="2019-04" db="EMBL/GenBank/DDBJ databases">
        <title>High contiguity whole genome sequence and gene annotation resource for two Venturia nashicola isolates.</title>
        <authorList>
            <person name="Prokchorchik M."/>
            <person name="Won K."/>
            <person name="Lee Y."/>
            <person name="Choi E.D."/>
            <person name="Segonzac C."/>
            <person name="Sohn K.H."/>
        </authorList>
    </citation>
    <scope>NUCLEOTIDE SEQUENCE [LARGE SCALE GENOMIC DNA]</scope>
    <source>
        <strain evidence="4 5">PRI2</strain>
    </source>
</reference>